<protein>
    <recommendedName>
        <fullName evidence="1">Virulence-associated protein E-like domain-containing protein</fullName>
    </recommendedName>
</protein>
<dbReference type="HOGENOM" id="CLU_018385_1_0_9"/>
<dbReference type="PANTHER" id="PTHR34985:SF1">
    <property type="entry name" value="SLR0554 PROTEIN"/>
    <property type="match status" value="1"/>
</dbReference>
<dbReference type="InterPro" id="IPR007936">
    <property type="entry name" value="VapE-like_dom"/>
</dbReference>
<dbReference type="OrthoDB" id="9763644at2"/>
<sequence length="811" mass="91618">MQNDRITHISVGRSRTSKEWQRTEYLWSEFVERLRTPARTDETVEQYHALPKKEQGRLKDVGGFVGGTLKGLQRKAANVESRDLITLDLDAIAPGETDAIIRRIAGLGVAYAVYSTRSHTEHHPRLRAIFPTDRSVTADEYEPIARKIASLIGIDLCDPTTFEASRLMFWPSCSKDAIYVFSYEDKPFLSSDGILSTYEDWHDVRTWPQVPGANEAKERLALSKQSDPTKKTGIVGAFCRTYDILGAIENYIPHAYEPTDSSDRLTFAMGSTVAGAVLYDDNKFLYSHHATDPCSGQLVNAFDLIRLHKFAELDEPAKEGTPNNRLPSFLAMQKEALADAAVATELQTERAAQAADVFGMAEPSEHTETGGGVENPAVDVNWMRTAGIQFSDTGKPKKTMDNIVRILRNDPLLKGRIAVEKFSLRMLVFGTLPWNPSDKQRVWSDHDDAGVQWYLEYRFDITGKDKILSAVQLAAEQNGFNAVTQYLEGLTWDGAARLDTLFHDYLGAVDEPYTRAVCRKSFVAAVARAMHPGCKYDYVPVLIGRQGLGKSTLLAKMAKEWFSDSFSSFDGKDALEGIQGKLLIELAEMTGYTRSEENMIKQFLSRTSDFFRMPFGRRAAEFPRQCVFFGSSNDHEFLKDSTGNRRFWPVDVGKCPVQKSIWEDLPHEVDQIWAEAVARFRQGEALYLDDQEVIQAALDNQSGHREVNIREGLIAEFITRPIPTNWNMMKLPERKIFWSGVMEDRGDLIPRDRVCALEIWCECFDGEPKFMRRGDAKEINKILENLPGVIRDDATRRFGYCGVQRGFHIIN</sequence>
<dbReference type="InterPro" id="IPR027417">
    <property type="entry name" value="P-loop_NTPase"/>
</dbReference>
<dbReference type="eggNOG" id="COG5545">
    <property type="taxonomic scope" value="Bacteria"/>
</dbReference>
<proteinExistence type="predicted"/>
<dbReference type="AlphaFoldDB" id="G5GM28"/>
<feature type="domain" description="Virulence-associated protein E-like" evidence="1">
    <location>
        <begin position="487"/>
        <end position="701"/>
    </location>
</feature>
<dbReference type="SUPFAM" id="SSF52540">
    <property type="entry name" value="P-loop containing nucleoside triphosphate hydrolases"/>
    <property type="match status" value="1"/>
</dbReference>
<dbReference type="Proteomes" id="UP000004129">
    <property type="component" value="Unassembled WGS sequence"/>
</dbReference>
<dbReference type="STRING" id="679201.HMPREF9334_00309"/>
<accession>G5GM28</accession>
<comment type="caution">
    <text evidence="2">The sequence shown here is derived from an EMBL/GenBank/DDBJ whole genome shotgun (WGS) entry which is preliminary data.</text>
</comment>
<evidence type="ECO:0000313" key="3">
    <source>
        <dbReference type="Proteomes" id="UP000004129"/>
    </source>
</evidence>
<dbReference type="PANTHER" id="PTHR34985">
    <property type="entry name" value="SLR0554 PROTEIN"/>
    <property type="match status" value="1"/>
</dbReference>
<gene>
    <name evidence="2" type="ORF">HMPREF9334_00309</name>
</gene>
<evidence type="ECO:0000313" key="2">
    <source>
        <dbReference type="EMBL" id="EHG22273.1"/>
    </source>
</evidence>
<evidence type="ECO:0000259" key="1">
    <source>
        <dbReference type="Pfam" id="PF05272"/>
    </source>
</evidence>
<name>G5GM28_9FIRM</name>
<dbReference type="PATRIC" id="fig|679201.3.peg.315"/>
<reference evidence="2 3" key="1">
    <citation type="submission" date="2011-08" db="EMBL/GenBank/DDBJ databases">
        <title>The Genome Sequence of Selenomonas infelix ATCC 43532.</title>
        <authorList>
            <consortium name="The Broad Institute Genome Sequencing Platform"/>
            <person name="Earl A."/>
            <person name="Ward D."/>
            <person name="Feldgarden M."/>
            <person name="Gevers D."/>
            <person name="Izard J."/>
            <person name="Blanton J.M."/>
            <person name="Baranova O.V."/>
            <person name="Dewhirst F.E."/>
            <person name="Young S.K."/>
            <person name="Zeng Q."/>
            <person name="Gargeya S."/>
            <person name="Fitzgerald M."/>
            <person name="Haas B."/>
            <person name="Abouelleil A."/>
            <person name="Alvarado L."/>
            <person name="Arachchi H.M."/>
            <person name="Berlin A."/>
            <person name="Brown A."/>
            <person name="Chapman S.B."/>
            <person name="Chen Z."/>
            <person name="Dunbar C."/>
            <person name="Freedman E."/>
            <person name="Gearin G."/>
            <person name="Gellesch M."/>
            <person name="Goldberg J."/>
            <person name="Griggs A."/>
            <person name="Gujja S."/>
            <person name="Heiman D."/>
            <person name="Howarth C."/>
            <person name="Larson L."/>
            <person name="Lui A."/>
            <person name="MacDonald P.J.P."/>
            <person name="Montmayeur A."/>
            <person name="Murphy C."/>
            <person name="Neiman D."/>
            <person name="Pearson M."/>
            <person name="Priest M."/>
            <person name="Roberts A."/>
            <person name="Saif S."/>
            <person name="Shea T."/>
            <person name="Shenoy N."/>
            <person name="Sisk P."/>
            <person name="Stolte C."/>
            <person name="Sykes S."/>
            <person name="Wortman J."/>
            <person name="Nusbaum C."/>
            <person name="Birren B."/>
        </authorList>
    </citation>
    <scope>NUCLEOTIDE SEQUENCE [LARGE SCALE GENOMIC DNA]</scope>
    <source>
        <strain evidence="2 3">ATCC 43532</strain>
    </source>
</reference>
<dbReference type="EMBL" id="ACZM01000003">
    <property type="protein sequence ID" value="EHG22273.1"/>
    <property type="molecule type" value="Genomic_DNA"/>
</dbReference>
<organism evidence="2 3">
    <name type="scientific">Selenomonas infelix ATCC 43532</name>
    <dbReference type="NCBI Taxonomy" id="679201"/>
    <lineage>
        <taxon>Bacteria</taxon>
        <taxon>Bacillati</taxon>
        <taxon>Bacillota</taxon>
        <taxon>Negativicutes</taxon>
        <taxon>Selenomonadales</taxon>
        <taxon>Selenomonadaceae</taxon>
        <taxon>Selenomonas</taxon>
    </lineage>
</organism>
<dbReference type="RefSeq" id="WP_006691760.1">
    <property type="nucleotide sequence ID" value="NZ_JH376797.1"/>
</dbReference>
<keyword evidence="3" id="KW-1185">Reference proteome</keyword>
<dbReference type="Pfam" id="PF05272">
    <property type="entry name" value="VapE-like_dom"/>
    <property type="match status" value="1"/>
</dbReference>